<organism evidence="10 11">
    <name type="scientific">Methylopila capsulata</name>
    <dbReference type="NCBI Taxonomy" id="61654"/>
    <lineage>
        <taxon>Bacteria</taxon>
        <taxon>Pseudomonadati</taxon>
        <taxon>Pseudomonadota</taxon>
        <taxon>Alphaproteobacteria</taxon>
        <taxon>Hyphomicrobiales</taxon>
        <taxon>Methylopilaceae</taxon>
        <taxon>Methylopila</taxon>
    </lineage>
</organism>
<reference evidence="10 11" key="1">
    <citation type="submission" date="2021-01" db="EMBL/GenBank/DDBJ databases">
        <title>Genomic Encyclopedia of Type Strains, Phase IV (KMG-IV): sequencing the most valuable type-strain genomes for metagenomic binning, comparative biology and taxonomic classification.</title>
        <authorList>
            <person name="Goeker M."/>
        </authorList>
    </citation>
    <scope>NUCLEOTIDE SEQUENCE [LARGE SCALE GENOMIC DNA]</scope>
    <source>
        <strain evidence="10 11">DSM 6130</strain>
    </source>
</reference>
<evidence type="ECO:0000256" key="3">
    <source>
        <dbReference type="ARBA" id="ARBA00022692"/>
    </source>
</evidence>
<dbReference type="PANTHER" id="PTHR30619">
    <property type="entry name" value="DNA INTERNALIZATION/COMPETENCE PROTEIN COMEC/REC2"/>
    <property type="match status" value="1"/>
</dbReference>
<accession>A0ABS2T187</accession>
<dbReference type="InterPro" id="IPR004477">
    <property type="entry name" value="ComEC_N"/>
</dbReference>
<protein>
    <submittedName>
        <fullName evidence="10">Competence protein ComEC</fullName>
    </submittedName>
</protein>
<feature type="transmembrane region" description="Helical" evidence="7">
    <location>
        <begin position="373"/>
        <end position="390"/>
    </location>
</feature>
<feature type="transmembrane region" description="Helical" evidence="7">
    <location>
        <begin position="309"/>
        <end position="328"/>
    </location>
</feature>
<name>A0ABS2T187_9HYPH</name>
<feature type="transmembrane region" description="Helical" evidence="7">
    <location>
        <begin position="450"/>
        <end position="474"/>
    </location>
</feature>
<evidence type="ECO:0000256" key="4">
    <source>
        <dbReference type="ARBA" id="ARBA00022989"/>
    </source>
</evidence>
<dbReference type="NCBIfam" id="TIGR00360">
    <property type="entry name" value="ComEC_N-term"/>
    <property type="match status" value="1"/>
</dbReference>
<feature type="region of interest" description="Disordered" evidence="6">
    <location>
        <begin position="751"/>
        <end position="783"/>
    </location>
</feature>
<feature type="compositionally biased region" description="Acidic residues" evidence="6">
    <location>
        <begin position="771"/>
        <end position="783"/>
    </location>
</feature>
<dbReference type="Pfam" id="PF13567">
    <property type="entry name" value="DUF4131"/>
    <property type="match status" value="1"/>
</dbReference>
<keyword evidence="11" id="KW-1185">Reference proteome</keyword>
<feature type="transmembrane region" description="Helical" evidence="7">
    <location>
        <begin position="112"/>
        <end position="133"/>
    </location>
</feature>
<keyword evidence="3 7" id="KW-0812">Transmembrane</keyword>
<comment type="caution">
    <text evidence="10">The sequence shown here is derived from an EMBL/GenBank/DDBJ whole genome shotgun (WGS) entry which is preliminary data.</text>
</comment>
<feature type="transmembrane region" description="Helical" evidence="7">
    <location>
        <begin position="65"/>
        <end position="82"/>
    </location>
</feature>
<proteinExistence type="predicted"/>
<feature type="transmembrane region" description="Helical" evidence="7">
    <location>
        <begin position="545"/>
        <end position="566"/>
    </location>
</feature>
<keyword evidence="4 7" id="KW-1133">Transmembrane helix</keyword>
<keyword evidence="2" id="KW-1003">Cell membrane</keyword>
<dbReference type="EMBL" id="JAFBCY010000001">
    <property type="protein sequence ID" value="MBM7849924.1"/>
    <property type="molecule type" value="Genomic_DNA"/>
</dbReference>
<feature type="transmembrane region" description="Helical" evidence="7">
    <location>
        <begin position="521"/>
        <end position="539"/>
    </location>
</feature>
<feature type="domain" description="DUF4131" evidence="9">
    <location>
        <begin position="89"/>
        <end position="234"/>
    </location>
</feature>
<feature type="transmembrane region" description="Helical" evidence="7">
    <location>
        <begin position="340"/>
        <end position="361"/>
    </location>
</feature>
<evidence type="ECO:0000256" key="1">
    <source>
        <dbReference type="ARBA" id="ARBA00004651"/>
    </source>
</evidence>
<dbReference type="InterPro" id="IPR052159">
    <property type="entry name" value="Competence_DNA_uptake"/>
</dbReference>
<feature type="transmembrane region" description="Helical" evidence="7">
    <location>
        <begin position="494"/>
        <end position="514"/>
    </location>
</feature>
<feature type="region of interest" description="Disordered" evidence="6">
    <location>
        <begin position="1"/>
        <end position="23"/>
    </location>
</feature>
<dbReference type="Pfam" id="PF03772">
    <property type="entry name" value="Competence"/>
    <property type="match status" value="1"/>
</dbReference>
<evidence type="ECO:0000259" key="8">
    <source>
        <dbReference type="Pfam" id="PF03772"/>
    </source>
</evidence>
<evidence type="ECO:0000313" key="11">
    <source>
        <dbReference type="Proteomes" id="UP000758856"/>
    </source>
</evidence>
<evidence type="ECO:0000256" key="5">
    <source>
        <dbReference type="ARBA" id="ARBA00023136"/>
    </source>
</evidence>
<feature type="transmembrane region" description="Helical" evidence="7">
    <location>
        <begin position="89"/>
        <end position="106"/>
    </location>
</feature>
<evidence type="ECO:0000256" key="6">
    <source>
        <dbReference type="SAM" id="MobiDB-lite"/>
    </source>
</evidence>
<evidence type="ECO:0000256" key="7">
    <source>
        <dbReference type="SAM" id="Phobius"/>
    </source>
</evidence>
<gene>
    <name evidence="10" type="ORF">JOD31_000136</name>
</gene>
<keyword evidence="5 7" id="KW-0472">Membrane</keyword>
<evidence type="ECO:0000259" key="9">
    <source>
        <dbReference type="Pfam" id="PF13567"/>
    </source>
</evidence>
<feature type="domain" description="ComEC/Rec2-related protein" evidence="8">
    <location>
        <begin position="285"/>
        <end position="569"/>
    </location>
</feature>
<comment type="subcellular location">
    <subcellularLocation>
        <location evidence="1">Cell membrane</location>
        <topology evidence="1">Multi-pass membrane protein</topology>
    </subcellularLocation>
</comment>
<evidence type="ECO:0000313" key="10">
    <source>
        <dbReference type="EMBL" id="MBM7849924.1"/>
    </source>
</evidence>
<sequence>MTTAARETIAGGMARGPDQSRRRGARTAALPGFGAASGDRFANALASARDWTLDRLVEEADAGRFALWAPIAFGAGVVVYFAAAHEPELWAAVLLAGLGVALAVAARRRFVSLGLALAFAFGAAGFLAAKLATVRAEAPALTRAFRADATGRVTAIEPRDRGQRRITLELERLGSLGPDERPRRARVTLGAEPALAAGDRMTLTAFWRPPQGPVRPGGYDFARAAFFEGVGATGQQARDVRNFGPATDAGAAERLSARLERLRERLTARISAAVGGDEGAVAAALVTGVRGPISATVEDEMRAAGLSHILSISGLHMALVAGTLFWLVRATLALSQRAALVWPVKSVAAIAALAGAAFYLALSGAEVATQRSFLMVAIVFVAVVVGRPAVTPRNLALAALGVMALTPEAILGPSFQMSFAAVAALVAWFEARPRDERPPPDGRTARAFRWLRTAAALALVTTLVAGLATAPFAAYHFHRVTPYALAGNALATPLISLIVMPCVVGGLLFAPLGLDGPWWSLMGWGLSGVLAIARAVASWPGSERAIPAFGAPALGLLSLGLAWLCVWRTALRYAAAPVIAAGLALAAAPARPDVVIDRDGRAAAIRGADGRLALLGVRATNFAAKVWLAADGDIAVRDGQPPGAATPRCDAYGCVGRLGDGREVALVWDARAFEEDCRRAALVITRLEAPPACAETAAVVDRAAMRATGALSFTREGDAFVATAARDPAGQRPWDGAVATVRPPPDVLALRFEPRRPPQASLVAKPVDPTDLADDDSPSDDDQ</sequence>
<dbReference type="RefSeq" id="WP_246482290.1">
    <property type="nucleotide sequence ID" value="NZ_BSFF01000002.1"/>
</dbReference>
<dbReference type="Proteomes" id="UP000758856">
    <property type="component" value="Unassembled WGS sequence"/>
</dbReference>
<dbReference type="PANTHER" id="PTHR30619:SF1">
    <property type="entry name" value="RECOMBINATION PROTEIN 2"/>
    <property type="match status" value="1"/>
</dbReference>
<dbReference type="InterPro" id="IPR025405">
    <property type="entry name" value="DUF4131"/>
</dbReference>
<evidence type="ECO:0000256" key="2">
    <source>
        <dbReference type="ARBA" id="ARBA00022475"/>
    </source>
</evidence>